<dbReference type="Proteomes" id="UP000750711">
    <property type="component" value="Unassembled WGS sequence"/>
</dbReference>
<dbReference type="PANTHER" id="PTHR40618:SF1">
    <property type="entry name" value="B-ZIP TRANSCRIPTION FACTOR (EUROFUNG)"/>
    <property type="match status" value="1"/>
</dbReference>
<dbReference type="CDD" id="cd14688">
    <property type="entry name" value="bZIP_YAP"/>
    <property type="match status" value="1"/>
</dbReference>
<keyword evidence="4" id="KW-1185">Reference proteome</keyword>
<organism evidence="3 4">
    <name type="scientific">Trichoglossum hirsutum</name>
    <dbReference type="NCBI Taxonomy" id="265104"/>
    <lineage>
        <taxon>Eukaryota</taxon>
        <taxon>Fungi</taxon>
        <taxon>Dikarya</taxon>
        <taxon>Ascomycota</taxon>
        <taxon>Pezizomycotina</taxon>
        <taxon>Geoglossomycetes</taxon>
        <taxon>Geoglossales</taxon>
        <taxon>Geoglossaceae</taxon>
        <taxon>Trichoglossum</taxon>
    </lineage>
</organism>
<dbReference type="EMBL" id="JAGHQM010000420">
    <property type="protein sequence ID" value="KAH0562057.1"/>
    <property type="molecule type" value="Genomic_DNA"/>
</dbReference>
<dbReference type="Pfam" id="PF14420">
    <property type="entry name" value="Clr5"/>
    <property type="match status" value="1"/>
</dbReference>
<feature type="region of interest" description="Disordered" evidence="1">
    <location>
        <begin position="1"/>
        <end position="23"/>
    </location>
</feature>
<sequence length="670" mass="75807">MDQATAMLPLTPPKRRRQLSAQDWENQRSTFQQLYSKDDLPLDEVMRVMEREHGFRATERQYKRRISQWHLDKNVKDNEMQFIIRKQKKRKVLEDKDTAFRVRSRYVEPEKIDSSRQQEDVGRYVSVTTKSGCSYYTPVGEGPPTPNVPYAEHLDGQSPAAIVGSLNDYEYTSTPTDLLFDKTPTPLPGSPAYYDLAHSVFNLFAAQIPAFAPSPNSNQPELPQDVHQPQNTHTGTLPTMYMQPTYLEETNVHTDLNILGSETHNDSRVIEEVRSSSGAEVRSNDTALLGGFIVKQDAVDSDATSLKQSDGRSWKKSQTERRGSGDEATSKKILGRPKVDTADDNAADCRRAKIRLAQRTYRLRKETTVSSLKERVSELQSAIEDVNKSFLKFNDNVMSSGIIQMRPDLGWDLKETTKQFLMLTRIANLDQESGIRIPPAPEKSKPDPWVYQIVHEEYPLNENGKRFSKLSPILEPQHDGFWRGWDGTDASRGPESTTPEDEFGSIHPPQQFPAGVPSLDRYTCGFDSQQAATSIPWTFSFQETTFARRLHRAAIERGYYLFLSPNSPPSDVTCVFEFCFTFNDRDETLQRLRGILMRSTKESPENPEVPILHIGGSGLHYPRKNVPRNPETMTDLMAPVRSIGPMALTICQGCEGEGHHAGDDDQPYGP</sequence>
<evidence type="ECO:0000256" key="1">
    <source>
        <dbReference type="SAM" id="MobiDB-lite"/>
    </source>
</evidence>
<feature type="region of interest" description="Disordered" evidence="1">
    <location>
        <begin position="485"/>
        <end position="508"/>
    </location>
</feature>
<feature type="compositionally biased region" description="Basic and acidic residues" evidence="1">
    <location>
        <begin position="309"/>
        <end position="330"/>
    </location>
</feature>
<reference evidence="3" key="1">
    <citation type="submission" date="2021-03" db="EMBL/GenBank/DDBJ databases">
        <title>Comparative genomics and phylogenomic investigation of the class Geoglossomycetes provide insights into ecological specialization and systematics.</title>
        <authorList>
            <person name="Melie T."/>
            <person name="Pirro S."/>
            <person name="Miller A.N."/>
            <person name="Quandt A."/>
        </authorList>
    </citation>
    <scope>NUCLEOTIDE SEQUENCE</scope>
    <source>
        <strain evidence="3">CAQ_001_2017</strain>
    </source>
</reference>
<name>A0A9P8LDA8_9PEZI</name>
<dbReference type="AlphaFoldDB" id="A0A9P8LDA8"/>
<protein>
    <recommendedName>
        <fullName evidence="2">Clr5 domain-containing protein</fullName>
    </recommendedName>
</protein>
<feature type="region of interest" description="Disordered" evidence="1">
    <location>
        <begin position="300"/>
        <end position="344"/>
    </location>
</feature>
<dbReference type="GO" id="GO:0003700">
    <property type="term" value="F:DNA-binding transcription factor activity"/>
    <property type="evidence" value="ECO:0007669"/>
    <property type="project" value="InterPro"/>
</dbReference>
<accession>A0A9P8LDA8</accession>
<evidence type="ECO:0000259" key="2">
    <source>
        <dbReference type="Pfam" id="PF14420"/>
    </source>
</evidence>
<dbReference type="Gene3D" id="1.20.5.170">
    <property type="match status" value="1"/>
</dbReference>
<dbReference type="InterPro" id="IPR046347">
    <property type="entry name" value="bZIP_sf"/>
</dbReference>
<evidence type="ECO:0000313" key="4">
    <source>
        <dbReference type="Proteomes" id="UP000750711"/>
    </source>
</evidence>
<feature type="domain" description="Clr5" evidence="2">
    <location>
        <begin position="20"/>
        <end position="73"/>
    </location>
</feature>
<comment type="caution">
    <text evidence="3">The sequence shown here is derived from an EMBL/GenBank/DDBJ whole genome shotgun (WGS) entry which is preliminary data.</text>
</comment>
<evidence type="ECO:0000313" key="3">
    <source>
        <dbReference type="EMBL" id="KAH0562057.1"/>
    </source>
</evidence>
<dbReference type="SUPFAM" id="SSF57959">
    <property type="entry name" value="Leucine zipper domain"/>
    <property type="match status" value="1"/>
</dbReference>
<proteinExistence type="predicted"/>
<dbReference type="PANTHER" id="PTHR40618">
    <property type="entry name" value="B-ZIP TRANSCRIPTION FACTOR (EUROFUNG)-RELATED"/>
    <property type="match status" value="1"/>
</dbReference>
<dbReference type="InterPro" id="IPR025676">
    <property type="entry name" value="Clr5_dom"/>
</dbReference>
<gene>
    <name evidence="3" type="ORF">GP486_003241</name>
</gene>